<proteinExistence type="predicted"/>
<sequence>GNRQPHGMWHSVWEGGYWSRPIAIAIGEVSADWDPNFAHAVLSQGNVLLVTWMNDWGNMKPPSGATWYSYTVLDSPELPVVPLPMQKPLPIDAPSPTQLIDVSTPTPEYDLLSMDSISPPTDKNPIDLLAPGIITAFLLLLLIVGLFVFSRPR</sequence>
<gene>
    <name evidence="2" type="ORF">S01H4_37353</name>
</gene>
<organism evidence="2">
    <name type="scientific">marine sediment metagenome</name>
    <dbReference type="NCBI Taxonomy" id="412755"/>
    <lineage>
        <taxon>unclassified sequences</taxon>
        <taxon>metagenomes</taxon>
        <taxon>ecological metagenomes</taxon>
    </lineage>
</organism>
<feature type="transmembrane region" description="Helical" evidence="1">
    <location>
        <begin position="128"/>
        <end position="149"/>
    </location>
</feature>
<keyword evidence="1" id="KW-1133">Transmembrane helix</keyword>
<evidence type="ECO:0000256" key="1">
    <source>
        <dbReference type="SAM" id="Phobius"/>
    </source>
</evidence>
<accession>X1CU18</accession>
<keyword evidence="1" id="KW-0472">Membrane</keyword>
<keyword evidence="1" id="KW-0812">Transmembrane</keyword>
<dbReference type="AlphaFoldDB" id="X1CU18"/>
<feature type="non-terminal residue" evidence="2">
    <location>
        <position position="1"/>
    </location>
</feature>
<reference evidence="2" key="1">
    <citation type="journal article" date="2014" name="Front. Microbiol.">
        <title>High frequency of phylogenetically diverse reductive dehalogenase-homologous genes in deep subseafloor sedimentary metagenomes.</title>
        <authorList>
            <person name="Kawai M."/>
            <person name="Futagami T."/>
            <person name="Toyoda A."/>
            <person name="Takaki Y."/>
            <person name="Nishi S."/>
            <person name="Hori S."/>
            <person name="Arai W."/>
            <person name="Tsubouchi T."/>
            <person name="Morono Y."/>
            <person name="Uchiyama I."/>
            <person name="Ito T."/>
            <person name="Fujiyama A."/>
            <person name="Inagaki F."/>
            <person name="Takami H."/>
        </authorList>
    </citation>
    <scope>NUCLEOTIDE SEQUENCE</scope>
    <source>
        <strain evidence="2">Expedition CK06-06</strain>
    </source>
</reference>
<comment type="caution">
    <text evidence="2">The sequence shown here is derived from an EMBL/GenBank/DDBJ whole genome shotgun (WGS) entry which is preliminary data.</text>
</comment>
<dbReference type="EMBL" id="BART01020058">
    <property type="protein sequence ID" value="GAG99578.1"/>
    <property type="molecule type" value="Genomic_DNA"/>
</dbReference>
<name>X1CU18_9ZZZZ</name>
<evidence type="ECO:0000313" key="2">
    <source>
        <dbReference type="EMBL" id="GAG99578.1"/>
    </source>
</evidence>
<protein>
    <submittedName>
        <fullName evidence="2">Uncharacterized protein</fullName>
    </submittedName>
</protein>